<feature type="signal peptide" evidence="1">
    <location>
        <begin position="1"/>
        <end position="20"/>
    </location>
</feature>
<dbReference type="PANTHER" id="PTHR11311:SF15">
    <property type="entry name" value="SPONDIN-2"/>
    <property type="match status" value="1"/>
</dbReference>
<dbReference type="PANTHER" id="PTHR11311">
    <property type="entry name" value="SPONDIN"/>
    <property type="match status" value="1"/>
</dbReference>
<dbReference type="Proteomes" id="UP001642464">
    <property type="component" value="Unassembled WGS sequence"/>
</dbReference>
<organism evidence="2 3">
    <name type="scientific">Durusdinium trenchii</name>
    <dbReference type="NCBI Taxonomy" id="1381693"/>
    <lineage>
        <taxon>Eukaryota</taxon>
        <taxon>Sar</taxon>
        <taxon>Alveolata</taxon>
        <taxon>Dinophyceae</taxon>
        <taxon>Suessiales</taxon>
        <taxon>Symbiodiniaceae</taxon>
        <taxon>Durusdinium</taxon>
    </lineage>
</organism>
<gene>
    <name evidence="2" type="ORF">SCF082_LOCUS19926</name>
</gene>
<evidence type="ECO:0000256" key="1">
    <source>
        <dbReference type="SAM" id="SignalP"/>
    </source>
</evidence>
<dbReference type="InterPro" id="IPR036383">
    <property type="entry name" value="TSP1_rpt_sf"/>
</dbReference>
<dbReference type="InterPro" id="IPR000884">
    <property type="entry name" value="TSP1_rpt"/>
</dbReference>
<feature type="chain" id="PRO_5045548217" evidence="1">
    <location>
        <begin position="21"/>
        <end position="533"/>
    </location>
</feature>
<dbReference type="SMART" id="SM00209">
    <property type="entry name" value="TSP1"/>
    <property type="match status" value="3"/>
</dbReference>
<dbReference type="InterPro" id="IPR051418">
    <property type="entry name" value="Spondin/Thrombospondin_T1"/>
</dbReference>
<keyword evidence="3" id="KW-1185">Reference proteome</keyword>
<accession>A0ABP0KZ82</accession>
<sequence length="533" mass="59090">MHMALSGSAVFLVLSAIVYALNYAWAEFIKEEAAQQDAASACKYGEWQAVGVCSVTCGSGVQQLKRFPGEQNESCQIQSTERPCEASSCPRNCEGQWGAWGPCKQNCTQLRQYRIVRPETNGGRACSEKDRAIQSTACSDGECSIDCSVGSWNAIGNCTRPCGGGEQMYHRPVLQVRVGRGQACPALEKREACNAQDCAYPKILAKLRVMIQNFSSGEPVMDVVRSEADGFKSLAKTSHSDDPQGKEWGMFVDNVRALARDYNQGKKKLYQALLKLMTLSRQAPDELEALFQEFLAKDWALARRRFNRFLHKVSSIHQMIDEVHNSFMEMEKAAELHREKAVDQQETFTDIAAAVRRLGVSGESVDFSGFAVENGVDHRGADIACGKFTSIHALASQCLHDSSCQAFTVWNGKPWCLKHLRFDDGPVSDGTHIFYRKLVQSGGVVQTEERVEVFLKRWSFAASLLMTVENTINRVAEKVGSIETELNEMGMILAELEGLLGVDQEVQHRVEELLHDIASAFTTIVACLEPSMK</sequence>
<proteinExistence type="predicted"/>
<evidence type="ECO:0000313" key="2">
    <source>
        <dbReference type="EMBL" id="CAK9032115.1"/>
    </source>
</evidence>
<protein>
    <submittedName>
        <fullName evidence="2">Hemicentin-1 (Fibulin-6) (FIBL-6)</fullName>
    </submittedName>
</protein>
<dbReference type="Gene3D" id="2.20.100.10">
    <property type="entry name" value="Thrombospondin type-1 (TSP1) repeat"/>
    <property type="match status" value="2"/>
</dbReference>
<evidence type="ECO:0000313" key="3">
    <source>
        <dbReference type="Proteomes" id="UP001642464"/>
    </source>
</evidence>
<keyword evidence="1" id="KW-0732">Signal</keyword>
<reference evidence="2 3" key="1">
    <citation type="submission" date="2024-02" db="EMBL/GenBank/DDBJ databases">
        <authorList>
            <person name="Chen Y."/>
            <person name="Shah S."/>
            <person name="Dougan E. K."/>
            <person name="Thang M."/>
            <person name="Chan C."/>
        </authorList>
    </citation>
    <scope>NUCLEOTIDE SEQUENCE [LARGE SCALE GENOMIC DNA]</scope>
</reference>
<dbReference type="PROSITE" id="PS50092">
    <property type="entry name" value="TSP1"/>
    <property type="match status" value="3"/>
</dbReference>
<dbReference type="Pfam" id="PF00090">
    <property type="entry name" value="TSP_1"/>
    <property type="match status" value="2"/>
</dbReference>
<dbReference type="SUPFAM" id="SSF82895">
    <property type="entry name" value="TSP-1 type 1 repeat"/>
    <property type="match status" value="1"/>
</dbReference>
<name>A0ABP0KZ82_9DINO</name>
<dbReference type="EMBL" id="CAXAMM010013758">
    <property type="protein sequence ID" value="CAK9032115.1"/>
    <property type="molecule type" value="Genomic_DNA"/>
</dbReference>
<comment type="caution">
    <text evidence="2">The sequence shown here is derived from an EMBL/GenBank/DDBJ whole genome shotgun (WGS) entry which is preliminary data.</text>
</comment>